<proteinExistence type="predicted"/>
<dbReference type="EMBL" id="PRKZ01000002">
    <property type="protein sequence ID" value="RAW51259.1"/>
    <property type="molecule type" value="Genomic_DNA"/>
</dbReference>
<dbReference type="Proteomes" id="UP000251634">
    <property type="component" value="Unassembled WGS sequence"/>
</dbReference>
<keyword evidence="2" id="KW-0808">Transferase</keyword>
<organism evidence="4 5">
    <name type="scientific">Faecalibacterium prausnitzii</name>
    <dbReference type="NCBI Taxonomy" id="853"/>
    <lineage>
        <taxon>Bacteria</taxon>
        <taxon>Bacillati</taxon>
        <taxon>Bacillota</taxon>
        <taxon>Clostridia</taxon>
        <taxon>Eubacteriales</taxon>
        <taxon>Oscillospiraceae</taxon>
        <taxon>Faecalibacterium</taxon>
    </lineage>
</organism>
<accession>A0A329TPL8</accession>
<reference evidence="4 5" key="1">
    <citation type="submission" date="2018-02" db="EMBL/GenBank/DDBJ databases">
        <title>Complete genome sequencing of Faecalibacterium prausnitzii strains isolated from the human gut.</title>
        <authorList>
            <person name="Fitzgerald B.C."/>
            <person name="Shkoporov A.N."/>
            <person name="Ross P.R."/>
            <person name="Hill C."/>
        </authorList>
    </citation>
    <scope>NUCLEOTIDE SEQUENCE [LARGE SCALE GENOMIC DNA]</scope>
    <source>
        <strain evidence="4 5">APC942/8-14-2</strain>
    </source>
</reference>
<dbReference type="InterPro" id="IPR001173">
    <property type="entry name" value="Glyco_trans_2-like"/>
</dbReference>
<evidence type="ECO:0000259" key="3">
    <source>
        <dbReference type="Pfam" id="PF00535"/>
    </source>
</evidence>
<dbReference type="Pfam" id="PF00535">
    <property type="entry name" value="Glycos_transf_2"/>
    <property type="match status" value="1"/>
</dbReference>
<dbReference type="Gene3D" id="3.90.550.10">
    <property type="entry name" value="Spore Coat Polysaccharide Biosynthesis Protein SpsA, Chain A"/>
    <property type="match status" value="1"/>
</dbReference>
<keyword evidence="1" id="KW-0328">Glycosyltransferase</keyword>
<protein>
    <recommendedName>
        <fullName evidence="3">Glycosyltransferase 2-like domain-containing protein</fullName>
    </recommendedName>
</protein>
<dbReference type="CDD" id="cd00761">
    <property type="entry name" value="Glyco_tranf_GTA_type"/>
    <property type="match status" value="1"/>
</dbReference>
<dbReference type="SUPFAM" id="SSF53448">
    <property type="entry name" value="Nucleotide-diphospho-sugar transferases"/>
    <property type="match status" value="1"/>
</dbReference>
<comment type="caution">
    <text evidence="4">The sequence shown here is derived from an EMBL/GenBank/DDBJ whole genome shotgun (WGS) entry which is preliminary data.</text>
</comment>
<dbReference type="PANTHER" id="PTHR22916">
    <property type="entry name" value="GLYCOSYLTRANSFERASE"/>
    <property type="match status" value="1"/>
</dbReference>
<name>A0A329TPL8_9FIRM</name>
<evidence type="ECO:0000313" key="4">
    <source>
        <dbReference type="EMBL" id="RAW51259.1"/>
    </source>
</evidence>
<dbReference type="InterPro" id="IPR029044">
    <property type="entry name" value="Nucleotide-diphossugar_trans"/>
</dbReference>
<dbReference type="PANTHER" id="PTHR22916:SF51">
    <property type="entry name" value="GLYCOSYLTRANSFERASE EPSH-RELATED"/>
    <property type="match status" value="1"/>
</dbReference>
<evidence type="ECO:0000256" key="1">
    <source>
        <dbReference type="ARBA" id="ARBA00022676"/>
    </source>
</evidence>
<sequence length="333" mass="38835">MNQECLVSIIVPVFNVENYLKECVDSILRQDYADIEILLIDDGSTDNSGKLCDEYAQNYSAITAYHKQNGGLSSARNYGIYKAKGEYYCFIDSDDYISDDFISTMICNIVGSKAKIASVGYRRFYEDGTNESMVVPDIKRYFRDVDAQIHLNQYGYYGVSAWNKMFHKSLFKDISFPEGKLSEDWYIMYRLIEKAGGIHFNSEVKYFYRQRQGSITKSTKINTDAVMAAQEVLDYYVEKEWSDAIPYAVQSYVMANIGVYNAYLIRSNNKVEQVKYRENVIRVMHDFKMNQDGMSKSRKLQLFLFCHMVPLYNMMFKVYNKNRTKFIRGNERA</sequence>
<feature type="domain" description="Glycosyltransferase 2-like" evidence="3">
    <location>
        <begin position="8"/>
        <end position="174"/>
    </location>
</feature>
<evidence type="ECO:0000313" key="5">
    <source>
        <dbReference type="Proteomes" id="UP000251634"/>
    </source>
</evidence>
<dbReference type="AlphaFoldDB" id="A0A329TPL8"/>
<evidence type="ECO:0000256" key="2">
    <source>
        <dbReference type="ARBA" id="ARBA00022679"/>
    </source>
</evidence>
<dbReference type="GO" id="GO:0016757">
    <property type="term" value="F:glycosyltransferase activity"/>
    <property type="evidence" value="ECO:0007669"/>
    <property type="project" value="UniProtKB-KW"/>
</dbReference>
<gene>
    <name evidence="4" type="ORF">C4N25_04500</name>
</gene>
<dbReference type="RefSeq" id="WP_112115135.1">
    <property type="nucleotide sequence ID" value="NZ_PRKZ01000002.1"/>
</dbReference>